<dbReference type="InterPro" id="IPR003607">
    <property type="entry name" value="HD/PDEase_dom"/>
</dbReference>
<proteinExistence type="predicted"/>
<reference evidence="3" key="1">
    <citation type="submission" date="2016-10" db="EMBL/GenBank/DDBJ databases">
        <authorList>
            <person name="Varghese N."/>
            <person name="Submissions S."/>
        </authorList>
    </citation>
    <scope>NUCLEOTIDE SEQUENCE [LARGE SCALE GENOMIC DNA]</scope>
    <source>
        <strain evidence="3">DSM 13577</strain>
    </source>
</reference>
<dbReference type="PROSITE" id="PS51832">
    <property type="entry name" value="HD_GYP"/>
    <property type="match status" value="1"/>
</dbReference>
<feature type="domain" description="HD-GYP" evidence="1">
    <location>
        <begin position="109"/>
        <end position="305"/>
    </location>
</feature>
<dbReference type="AlphaFoldDB" id="A0A1I0ANQ4"/>
<evidence type="ECO:0000313" key="2">
    <source>
        <dbReference type="EMBL" id="SES95388.1"/>
    </source>
</evidence>
<dbReference type="SMART" id="SM00471">
    <property type="entry name" value="HDc"/>
    <property type="match status" value="1"/>
</dbReference>
<sequence length="348" mass="39508">MWVKISDLTPGTKVGKDILTKHGSILLTQGTVLTEYLINRLKEMGITEVFVETEFLQKSEPPNEREDVITFNDKYQQCLILTSQLLDSIEEGKKFSLELLREIACIVLEILRNTTNLWGRILNQRTETTYLNKHSLNVGILSGAMGKWLELKDGEIRRLIYSGILHDIGKLKISKSILDKPSKLTEEEFKEIQKHPVFGFQMLATRPEISKDITLGVLSHHERVDGSGYPHGLKGDSIHLFGKIIAVADVFDAMSSNKTYREKHSPFIIAEEISKSSFGTLDPKVSRIFLDNITRFYVGNKVLLSDGRTGDIIYINPSDTHRPVIKINDNTFLDLRKEKVRIVDIVSL</sequence>
<dbReference type="STRING" id="1120990.SAMN03080614_10247"/>
<accession>A0A1I0ANQ4</accession>
<organism evidence="2 3">
    <name type="scientific">Anaerobranca gottschalkii DSM 13577</name>
    <dbReference type="NCBI Taxonomy" id="1120990"/>
    <lineage>
        <taxon>Bacteria</taxon>
        <taxon>Bacillati</taxon>
        <taxon>Bacillota</taxon>
        <taxon>Clostridia</taxon>
        <taxon>Eubacteriales</taxon>
        <taxon>Proteinivoracaceae</taxon>
        <taxon>Anaerobranca</taxon>
    </lineage>
</organism>
<dbReference type="EMBL" id="FOIF01000024">
    <property type="protein sequence ID" value="SES95388.1"/>
    <property type="molecule type" value="Genomic_DNA"/>
</dbReference>
<dbReference type="SUPFAM" id="SSF109604">
    <property type="entry name" value="HD-domain/PDEase-like"/>
    <property type="match status" value="1"/>
</dbReference>
<protein>
    <submittedName>
        <fullName evidence="2">HD-GYP domain, c-di-GMP phosphodiesterase class II (Or its inactivated variant)</fullName>
    </submittedName>
</protein>
<dbReference type="PANTHER" id="PTHR43155">
    <property type="entry name" value="CYCLIC DI-GMP PHOSPHODIESTERASE PA4108-RELATED"/>
    <property type="match status" value="1"/>
</dbReference>
<dbReference type="PANTHER" id="PTHR43155:SF2">
    <property type="entry name" value="CYCLIC DI-GMP PHOSPHODIESTERASE PA4108"/>
    <property type="match status" value="1"/>
</dbReference>
<dbReference type="Proteomes" id="UP000243819">
    <property type="component" value="Unassembled WGS sequence"/>
</dbReference>
<dbReference type="RefSeq" id="WP_091350683.1">
    <property type="nucleotide sequence ID" value="NZ_FOIF01000024.1"/>
</dbReference>
<dbReference type="OrthoDB" id="9804747at2"/>
<dbReference type="CDD" id="cd00077">
    <property type="entry name" value="HDc"/>
    <property type="match status" value="1"/>
</dbReference>
<dbReference type="Pfam" id="PF13487">
    <property type="entry name" value="HD_5"/>
    <property type="match status" value="1"/>
</dbReference>
<keyword evidence="3" id="KW-1185">Reference proteome</keyword>
<name>A0A1I0ANQ4_9FIRM</name>
<gene>
    <name evidence="2" type="ORF">SAMN03080614_10247</name>
</gene>
<evidence type="ECO:0000313" key="3">
    <source>
        <dbReference type="Proteomes" id="UP000243819"/>
    </source>
</evidence>
<evidence type="ECO:0000259" key="1">
    <source>
        <dbReference type="PROSITE" id="PS51832"/>
    </source>
</evidence>
<dbReference type="InterPro" id="IPR037522">
    <property type="entry name" value="HD_GYP_dom"/>
</dbReference>
<dbReference type="Gene3D" id="1.10.3210.10">
    <property type="entry name" value="Hypothetical protein af1432"/>
    <property type="match status" value="1"/>
</dbReference>